<reference evidence="2" key="1">
    <citation type="submission" date="2022-06" db="EMBL/GenBank/DDBJ databases">
        <title>Complete genome sequence of Streptomyces nigrescens HEK616.</title>
        <authorList>
            <person name="Asamizu S."/>
            <person name="Onaka H."/>
        </authorList>
    </citation>
    <scope>NUCLEOTIDE SEQUENCE</scope>
    <source>
        <strain evidence="2">HEK616</strain>
    </source>
</reference>
<protein>
    <submittedName>
        <fullName evidence="2">Short-chain dehydrogenase</fullName>
    </submittedName>
</protein>
<organism evidence="2 3">
    <name type="scientific">Streptomyces nigrescens</name>
    <dbReference type="NCBI Taxonomy" id="1920"/>
    <lineage>
        <taxon>Bacteria</taxon>
        <taxon>Bacillati</taxon>
        <taxon>Actinomycetota</taxon>
        <taxon>Actinomycetes</taxon>
        <taxon>Kitasatosporales</taxon>
        <taxon>Streptomycetaceae</taxon>
        <taxon>Streptomyces</taxon>
    </lineage>
</organism>
<dbReference type="InterPro" id="IPR002347">
    <property type="entry name" value="SDR_fam"/>
</dbReference>
<dbReference type="PANTHER" id="PTHR44147">
    <property type="entry name" value="DEHYDROGENASE/REDUCTASE SDR FAMILY MEMBER 1"/>
    <property type="match status" value="1"/>
</dbReference>
<dbReference type="Pfam" id="PF00106">
    <property type="entry name" value="adh_short"/>
    <property type="match status" value="1"/>
</dbReference>
<evidence type="ECO:0000313" key="3">
    <source>
        <dbReference type="Proteomes" id="UP001059597"/>
    </source>
</evidence>
<feature type="region of interest" description="Disordered" evidence="1">
    <location>
        <begin position="1"/>
        <end position="37"/>
    </location>
</feature>
<proteinExistence type="predicted"/>
<dbReference type="InterPro" id="IPR036291">
    <property type="entry name" value="NAD(P)-bd_dom_sf"/>
</dbReference>
<dbReference type="SUPFAM" id="SSF51735">
    <property type="entry name" value="NAD(P)-binding Rossmann-fold domains"/>
    <property type="match status" value="1"/>
</dbReference>
<keyword evidence="3" id="KW-1185">Reference proteome</keyword>
<gene>
    <name evidence="2" type="ORF">HEK616_13060</name>
</gene>
<sequence>MTSGHATNGGPAGGNASGGHASGRPATSAGAGPDRPVTAELTGRVALVAGATRGAGRAMAVELGRAGALVYVTGRTTRDRVSEVGRPTETIEQTAELVTAAGGTGIAVPTDHLEPAQVQALIERVDREQGRLDVLVNSVWGGDHLLEFDTRLWDLDLAGGLRMFRLGIDTHIITSHYALPLMNRRPGGLLVEVTDGTASFNRTYRENLCFDLTKNAPHRIAFGLAAEVKDLGGTVVSLTPGFLRSEEMLDHFGVTEETWRDAVAEQPHFAIAESPALIGRAVRALAADPDKARWTGQSLSSGQLAKEYDFTDTDGSRPDCFGYFEDVVFGGKDATAADYR</sequence>
<evidence type="ECO:0000256" key="1">
    <source>
        <dbReference type="SAM" id="MobiDB-lite"/>
    </source>
</evidence>
<evidence type="ECO:0000313" key="2">
    <source>
        <dbReference type="EMBL" id="BDM67819.1"/>
    </source>
</evidence>
<feature type="compositionally biased region" description="Gly residues" evidence="1">
    <location>
        <begin position="10"/>
        <end position="21"/>
    </location>
</feature>
<dbReference type="NCBIfam" id="NF006159">
    <property type="entry name" value="PRK08303.1"/>
    <property type="match status" value="1"/>
</dbReference>
<accession>A0ABM7ZPD1</accession>
<dbReference type="EMBL" id="AP026073">
    <property type="protein sequence ID" value="BDM67819.1"/>
    <property type="molecule type" value="Genomic_DNA"/>
</dbReference>
<name>A0ABM7ZPD1_STRNI</name>
<dbReference type="Gene3D" id="3.40.50.720">
    <property type="entry name" value="NAD(P)-binding Rossmann-like Domain"/>
    <property type="match status" value="1"/>
</dbReference>
<dbReference type="PANTHER" id="PTHR44147:SF2">
    <property type="entry name" value="DEHYDROGENASE_REDUCTASE SDR FAMILY MEMBER 1"/>
    <property type="match status" value="1"/>
</dbReference>
<dbReference type="PRINTS" id="PR00081">
    <property type="entry name" value="GDHRDH"/>
</dbReference>
<dbReference type="Proteomes" id="UP001059597">
    <property type="component" value="Chromosome"/>
</dbReference>